<keyword evidence="3 5" id="KW-0808">Transferase</keyword>
<feature type="binding site" evidence="5">
    <location>
        <position position="4"/>
    </location>
    <ligand>
        <name>a purine D-ribonucleoside</name>
        <dbReference type="ChEBI" id="CHEBI:142355"/>
        <note>ligand shared between dimeric partners</note>
    </ligand>
</feature>
<evidence type="ECO:0000256" key="4">
    <source>
        <dbReference type="ARBA" id="ARBA00048447"/>
    </source>
</evidence>
<dbReference type="InterPro" id="IPR000845">
    <property type="entry name" value="Nucleoside_phosphorylase_d"/>
</dbReference>
<dbReference type="GO" id="GO:0004850">
    <property type="term" value="F:uridine phosphorylase activity"/>
    <property type="evidence" value="ECO:0007669"/>
    <property type="project" value="UniProtKB-EC"/>
</dbReference>
<reference evidence="7 8" key="1">
    <citation type="submission" date="2018-08" db="EMBL/GenBank/DDBJ databases">
        <title>Bacillus jemisoniae sp. nov., Bacillus chryseoplanitiae sp. nov., Bacillus resnikiae sp. nov., and Bacillus frankliniae sp. nov., isolated from Viking spacecraft and associated surfaces.</title>
        <authorList>
            <person name="Seuylemezian A."/>
            <person name="Vaishampayan P."/>
        </authorList>
    </citation>
    <scope>NUCLEOTIDE SEQUENCE [LARGE SCALE GENOMIC DNA]</scope>
    <source>
        <strain evidence="7 8">MA001</strain>
    </source>
</reference>
<comment type="caution">
    <text evidence="7">The sequence shown here is derived from an EMBL/GenBank/DDBJ whole genome shotgun (WGS) entry which is preliminary data.</text>
</comment>
<feature type="binding site" evidence="5">
    <location>
        <position position="43"/>
    </location>
    <ligand>
        <name>phosphate</name>
        <dbReference type="ChEBI" id="CHEBI:43474"/>
        <note>ligand shared between dimeric partners</note>
    </ligand>
</feature>
<dbReference type="Proteomes" id="UP000266016">
    <property type="component" value="Unassembled WGS sequence"/>
</dbReference>
<dbReference type="Gene3D" id="3.40.50.1580">
    <property type="entry name" value="Nucleoside phosphorylase domain"/>
    <property type="match status" value="1"/>
</dbReference>
<dbReference type="NCBIfam" id="NF004489">
    <property type="entry name" value="PRK05819.1"/>
    <property type="match status" value="1"/>
</dbReference>
<name>A0A398AVK5_9BACI</name>
<feature type="site" description="Important for catalytic activity" evidence="5">
    <location>
        <position position="216"/>
    </location>
</feature>
<dbReference type="CDD" id="cd09006">
    <property type="entry name" value="PNP_EcPNPI-like"/>
    <property type="match status" value="1"/>
</dbReference>
<comment type="subunit">
    <text evidence="5">Homohexamer; trimer of homodimers.</text>
</comment>
<dbReference type="Pfam" id="PF01048">
    <property type="entry name" value="PNP_UDP_1"/>
    <property type="match status" value="1"/>
</dbReference>
<comment type="catalytic activity">
    <reaction evidence="5">
        <text>a purine 2'-deoxy-D-ribonucleoside + phosphate = a purine nucleobase + 2-deoxy-alpha-D-ribose 1-phosphate</text>
        <dbReference type="Rhea" id="RHEA:36431"/>
        <dbReference type="ChEBI" id="CHEBI:26386"/>
        <dbReference type="ChEBI" id="CHEBI:43474"/>
        <dbReference type="ChEBI" id="CHEBI:57259"/>
        <dbReference type="ChEBI" id="CHEBI:142361"/>
        <dbReference type="EC" id="2.4.2.1"/>
    </reaction>
</comment>
<dbReference type="HAMAP" id="MF_01627">
    <property type="entry name" value="Pur_nucleosid_phosp"/>
    <property type="match status" value="1"/>
</dbReference>
<dbReference type="InterPro" id="IPR018016">
    <property type="entry name" value="Nucleoside_phosphorylase_CS"/>
</dbReference>
<proteinExistence type="inferred from homology"/>
<feature type="binding site" description="in other chain" evidence="5">
    <location>
        <begin position="178"/>
        <end position="180"/>
    </location>
    <ligand>
        <name>a purine D-ribonucleoside</name>
        <dbReference type="ChEBI" id="CHEBI:142355"/>
        <note>ligand shared between dimeric partners</note>
    </ligand>
</feature>
<dbReference type="NCBIfam" id="TIGR00107">
    <property type="entry name" value="deoD"/>
    <property type="match status" value="1"/>
</dbReference>
<sequence length="235" mass="25691">MSVHIGAAPNEIAETVLLPGDPLRAKYIAETFLEDAKLYNEVRNMFGYTGTYKGKRISVQGTGMGVPSISIYVNELISSYNAQKLIRVGTAGAIQKDVKVRDVILAMSASTDSQMNRLTFGGIDYAPTADFDLLRKAYDAGVAKGLQLKVGNVFTADHFYNDNSDLEKWAKYKILAIEMETAALYTLAAKFGRQALSVLTISDHILTGEETTAEERQTTFSDMIEVALEAAIQEA</sequence>
<keyword evidence="2 5" id="KW-0328">Glycosyltransferase</keyword>
<feature type="active site" description="Proton donor" evidence="5">
    <location>
        <position position="203"/>
    </location>
</feature>
<dbReference type="InterPro" id="IPR004402">
    <property type="entry name" value="DeoD-type"/>
</dbReference>
<evidence type="ECO:0000259" key="6">
    <source>
        <dbReference type="Pfam" id="PF01048"/>
    </source>
</evidence>
<evidence type="ECO:0000256" key="2">
    <source>
        <dbReference type="ARBA" id="ARBA00022676"/>
    </source>
</evidence>
<dbReference type="RefSeq" id="WP_119118953.1">
    <property type="nucleotide sequence ID" value="NZ_QWVS01000063.1"/>
</dbReference>
<comment type="function">
    <text evidence="5">Catalyzes the reversible phosphorolytic breakdown of the N-glycosidic bond in the beta-(deoxy)ribonucleoside molecules, with the formation of the corresponding free purine bases and pentose-1-phosphate.</text>
</comment>
<feature type="binding site" description="in other chain" evidence="5">
    <location>
        <begin position="87"/>
        <end position="90"/>
    </location>
    <ligand>
        <name>phosphate</name>
        <dbReference type="ChEBI" id="CHEBI:43474"/>
        <note>ligand shared between dimeric partners</note>
    </ligand>
</feature>
<comment type="catalytic activity">
    <reaction evidence="4">
        <text>uridine + phosphate = alpha-D-ribose 1-phosphate + uracil</text>
        <dbReference type="Rhea" id="RHEA:24388"/>
        <dbReference type="ChEBI" id="CHEBI:16704"/>
        <dbReference type="ChEBI" id="CHEBI:17568"/>
        <dbReference type="ChEBI" id="CHEBI:43474"/>
        <dbReference type="ChEBI" id="CHEBI:57720"/>
        <dbReference type="EC" id="2.4.2.3"/>
    </reaction>
</comment>
<dbReference type="SUPFAM" id="SSF53167">
    <property type="entry name" value="Purine and uridine phosphorylases"/>
    <property type="match status" value="1"/>
</dbReference>
<protein>
    <recommendedName>
        <fullName evidence="5">Purine nucleoside phosphorylase DeoD-type</fullName>
        <shortName evidence="5">PNP</shortName>
        <ecNumber evidence="5">2.4.2.1</ecNumber>
    </recommendedName>
</protein>
<evidence type="ECO:0000256" key="3">
    <source>
        <dbReference type="ARBA" id="ARBA00022679"/>
    </source>
</evidence>
<feature type="binding site" description="in other chain" evidence="5">
    <location>
        <begin position="202"/>
        <end position="203"/>
    </location>
    <ligand>
        <name>a purine D-ribonucleoside</name>
        <dbReference type="ChEBI" id="CHEBI:142355"/>
        <note>ligand shared between dimeric partners</note>
    </ligand>
</feature>
<gene>
    <name evidence="5 7" type="primary">deoD</name>
    <name evidence="7" type="ORF">D1953_20205</name>
</gene>
<dbReference type="AlphaFoldDB" id="A0A398AVK5"/>
<dbReference type="GO" id="GO:0005829">
    <property type="term" value="C:cytosol"/>
    <property type="evidence" value="ECO:0007669"/>
    <property type="project" value="TreeGrafter"/>
</dbReference>
<evidence type="ECO:0000256" key="5">
    <source>
        <dbReference type="HAMAP-Rule" id="MF_01627"/>
    </source>
</evidence>
<dbReference type="GO" id="GO:0004731">
    <property type="term" value="F:purine-nucleoside phosphorylase activity"/>
    <property type="evidence" value="ECO:0007669"/>
    <property type="project" value="UniProtKB-UniRule"/>
</dbReference>
<comment type="similarity">
    <text evidence="1 5">Belongs to the PNP/UDP phosphorylase family.</text>
</comment>
<feature type="binding site" description="in other chain" evidence="5">
    <location>
        <position position="20"/>
    </location>
    <ligand>
        <name>phosphate</name>
        <dbReference type="ChEBI" id="CHEBI:43474"/>
        <note>ligand shared between dimeric partners</note>
    </ligand>
</feature>
<dbReference type="GO" id="GO:0006152">
    <property type="term" value="P:purine nucleoside catabolic process"/>
    <property type="evidence" value="ECO:0007669"/>
    <property type="project" value="TreeGrafter"/>
</dbReference>
<accession>A0A398AVK5</accession>
<evidence type="ECO:0000313" key="8">
    <source>
        <dbReference type="Proteomes" id="UP000266016"/>
    </source>
</evidence>
<feature type="domain" description="Nucleoside phosphorylase" evidence="6">
    <location>
        <begin position="16"/>
        <end position="224"/>
    </location>
</feature>
<organism evidence="7 8">
    <name type="scientific">Peribacillus asahii</name>
    <dbReference type="NCBI Taxonomy" id="228899"/>
    <lineage>
        <taxon>Bacteria</taxon>
        <taxon>Bacillati</taxon>
        <taxon>Bacillota</taxon>
        <taxon>Bacilli</taxon>
        <taxon>Bacillales</taxon>
        <taxon>Bacillaceae</taxon>
        <taxon>Peribacillus</taxon>
    </lineage>
</organism>
<feature type="binding site" description="in other chain" evidence="5">
    <location>
        <position position="24"/>
    </location>
    <ligand>
        <name>phosphate</name>
        <dbReference type="ChEBI" id="CHEBI:43474"/>
        <note>ligand shared between dimeric partners</note>
    </ligand>
</feature>
<dbReference type="PROSITE" id="PS01232">
    <property type="entry name" value="PNP_UDP_1"/>
    <property type="match status" value="1"/>
</dbReference>
<dbReference type="PANTHER" id="PTHR43691:SF11">
    <property type="entry name" value="FI09636P-RELATED"/>
    <property type="match status" value="1"/>
</dbReference>
<keyword evidence="8" id="KW-1185">Reference proteome</keyword>
<comment type="catalytic activity">
    <reaction evidence="5">
        <text>a purine D-ribonucleoside + phosphate = a purine nucleobase + alpha-D-ribose 1-phosphate</text>
        <dbReference type="Rhea" id="RHEA:19805"/>
        <dbReference type="ChEBI" id="CHEBI:26386"/>
        <dbReference type="ChEBI" id="CHEBI:43474"/>
        <dbReference type="ChEBI" id="CHEBI:57720"/>
        <dbReference type="ChEBI" id="CHEBI:142355"/>
        <dbReference type="EC" id="2.4.2.1"/>
    </reaction>
</comment>
<evidence type="ECO:0000313" key="7">
    <source>
        <dbReference type="EMBL" id="RID81661.1"/>
    </source>
</evidence>
<dbReference type="EMBL" id="QWVS01000063">
    <property type="protein sequence ID" value="RID81661.1"/>
    <property type="molecule type" value="Genomic_DNA"/>
</dbReference>
<dbReference type="PANTHER" id="PTHR43691">
    <property type="entry name" value="URIDINE PHOSPHORYLASE"/>
    <property type="match status" value="1"/>
</dbReference>
<dbReference type="InterPro" id="IPR035994">
    <property type="entry name" value="Nucleoside_phosphorylase_sf"/>
</dbReference>
<evidence type="ECO:0000256" key="1">
    <source>
        <dbReference type="ARBA" id="ARBA00010456"/>
    </source>
</evidence>
<dbReference type="EC" id="2.4.2.1" evidence="5"/>